<feature type="transmembrane region" description="Helical" evidence="1">
    <location>
        <begin position="246"/>
        <end position="266"/>
    </location>
</feature>
<evidence type="ECO:0000313" key="3">
    <source>
        <dbReference type="EMBL" id="MCM4080866.1"/>
    </source>
</evidence>
<feature type="transmembrane region" description="Helical" evidence="1">
    <location>
        <begin position="128"/>
        <end position="147"/>
    </location>
</feature>
<dbReference type="Proteomes" id="UP001523216">
    <property type="component" value="Unassembled WGS sequence"/>
</dbReference>
<reference evidence="3 4" key="1">
    <citation type="submission" date="2022-06" db="EMBL/GenBank/DDBJ databases">
        <title>Actinoplanes abujensis sp. nov., isolated from Nigerian arid soil.</title>
        <authorList>
            <person name="Ding P."/>
        </authorList>
    </citation>
    <scope>NUCLEOTIDE SEQUENCE [LARGE SCALE GENOMIC DNA]</scope>
    <source>
        <strain evidence="4">TRM88002</strain>
    </source>
</reference>
<protein>
    <submittedName>
        <fullName evidence="3">Toll/interleukin-1 receptor domain-containing protein</fullName>
    </submittedName>
</protein>
<evidence type="ECO:0000313" key="4">
    <source>
        <dbReference type="Proteomes" id="UP001523216"/>
    </source>
</evidence>
<dbReference type="SUPFAM" id="SSF52200">
    <property type="entry name" value="Toll/Interleukin receptor TIR domain"/>
    <property type="match status" value="1"/>
</dbReference>
<keyword evidence="1" id="KW-1133">Transmembrane helix</keyword>
<dbReference type="InterPro" id="IPR035897">
    <property type="entry name" value="Toll_tir_struct_dom_sf"/>
</dbReference>
<sequence length="563" mass="60640">MATRLGTVGALAACLAAAGVELWLGITRSAAPVAQWTAGLAMGLLFVASGTAARLLRPSSQIGHGLSAMGLVTIVNDINTTLELPSTMPGRAVTVAVGVPAFWMQVPLSMHLILSYPRGRNHRPREQLAVRAATVAAAVISVLLLLTKTPVPLCAQWCGPSPFQLVADPRLYLTIRGAALLVMAGICGYGLVLLLRRAVVSPRERRRSAVTSAVAVLSALLFTGVVAELLAAYVDGGRLPVLEGQYGLILGMLLVAAIPLLFVAGLTRQWLAFKTMGSLAGRAEHIDPGELETAMVRATGDPALRIAYRAAGGWRDACHHPYHLPADLTVQRIGEPPRAALIHTPALAEETGLIRSVLALMHLAFPPPENRKPEPQPVPHAFVSYLREDSDAVDRLVADLRYCGITVWLDRTEILPGDRWAQVIKKAIRDGGSFIACFSPAYAHRDKTHMNEELTIAVDELRKRPRDRRWFLPVLLKPCALPDRDLGGGESLDDLHHVDLSQDWESAVRLLVHAIMQSARGSNGAGTCARTSKSLTDRLVCPLARSGTVRLVRRASPNVRHAA</sequence>
<dbReference type="EMBL" id="JAMQOL010000036">
    <property type="protein sequence ID" value="MCM4080866.1"/>
    <property type="molecule type" value="Genomic_DNA"/>
</dbReference>
<dbReference type="InterPro" id="IPR000157">
    <property type="entry name" value="TIR_dom"/>
</dbReference>
<dbReference type="RefSeq" id="WP_251800650.1">
    <property type="nucleotide sequence ID" value="NZ_JAMQOL010000036.1"/>
</dbReference>
<evidence type="ECO:0000259" key="2">
    <source>
        <dbReference type="PROSITE" id="PS50104"/>
    </source>
</evidence>
<dbReference type="Pfam" id="PF13676">
    <property type="entry name" value="TIR_2"/>
    <property type="match status" value="1"/>
</dbReference>
<feature type="transmembrane region" description="Helical" evidence="1">
    <location>
        <begin position="171"/>
        <end position="196"/>
    </location>
</feature>
<organism evidence="3 4">
    <name type="scientific">Paractinoplanes hotanensis</name>
    <dbReference type="NCBI Taxonomy" id="2906497"/>
    <lineage>
        <taxon>Bacteria</taxon>
        <taxon>Bacillati</taxon>
        <taxon>Actinomycetota</taxon>
        <taxon>Actinomycetes</taxon>
        <taxon>Micromonosporales</taxon>
        <taxon>Micromonosporaceae</taxon>
        <taxon>Paractinoplanes</taxon>
    </lineage>
</organism>
<feature type="transmembrane region" description="Helical" evidence="1">
    <location>
        <begin position="92"/>
        <end position="116"/>
    </location>
</feature>
<comment type="caution">
    <text evidence="3">The sequence shown here is derived from an EMBL/GenBank/DDBJ whole genome shotgun (WGS) entry which is preliminary data.</text>
</comment>
<feature type="domain" description="TIR" evidence="2">
    <location>
        <begin position="377"/>
        <end position="539"/>
    </location>
</feature>
<dbReference type="Gene3D" id="3.40.50.10140">
    <property type="entry name" value="Toll/interleukin-1 receptor homology (TIR) domain"/>
    <property type="match status" value="1"/>
</dbReference>
<keyword evidence="1" id="KW-0472">Membrane</keyword>
<keyword evidence="4" id="KW-1185">Reference proteome</keyword>
<name>A0ABT0Y4A5_9ACTN</name>
<evidence type="ECO:0000256" key="1">
    <source>
        <dbReference type="SAM" id="Phobius"/>
    </source>
</evidence>
<keyword evidence="1" id="KW-0812">Transmembrane</keyword>
<feature type="transmembrane region" description="Helical" evidence="1">
    <location>
        <begin position="208"/>
        <end position="234"/>
    </location>
</feature>
<proteinExistence type="predicted"/>
<keyword evidence="3" id="KW-0675">Receptor</keyword>
<feature type="transmembrane region" description="Helical" evidence="1">
    <location>
        <begin position="35"/>
        <end position="55"/>
    </location>
</feature>
<gene>
    <name evidence="3" type="ORF">LXN57_25150</name>
</gene>
<dbReference type="PROSITE" id="PS50104">
    <property type="entry name" value="TIR"/>
    <property type="match status" value="1"/>
</dbReference>
<accession>A0ABT0Y4A5</accession>